<keyword evidence="3" id="KW-1185">Reference proteome</keyword>
<sequence length="44" mass="4723">MVATLLAALLVSSCNPVGALHQAGTTAFMWFLLFEQKGQKIVLC</sequence>
<evidence type="ECO:0000313" key="2">
    <source>
        <dbReference type="EMBL" id="BDS09683.1"/>
    </source>
</evidence>
<reference evidence="2" key="1">
    <citation type="submission" date="2022-09" db="EMBL/GenBank/DDBJ databases">
        <title>Aureispira anguillicida sp. nov., isolated from Leptocephalus of Japanese eel Anguilla japonica.</title>
        <authorList>
            <person name="Yuasa K."/>
            <person name="Mekata T."/>
            <person name="Ikunari K."/>
        </authorList>
    </citation>
    <scope>NUCLEOTIDE SEQUENCE</scope>
    <source>
        <strain evidence="2">EL160426</strain>
    </source>
</reference>
<evidence type="ECO:0000313" key="3">
    <source>
        <dbReference type="Proteomes" id="UP001060919"/>
    </source>
</evidence>
<dbReference type="Proteomes" id="UP001060919">
    <property type="component" value="Chromosome"/>
</dbReference>
<name>A0A915Y9P9_9BACT</name>
<protein>
    <recommendedName>
        <fullName evidence="4">Lipoprotein</fullName>
    </recommendedName>
</protein>
<accession>A0A915Y9P9</accession>
<proteinExistence type="predicted"/>
<dbReference type="KEGG" id="aup:AsAng_0003870"/>
<gene>
    <name evidence="2" type="ORF">AsAng_0003870</name>
</gene>
<dbReference type="EMBL" id="AP026867">
    <property type="protein sequence ID" value="BDS09683.1"/>
    <property type="molecule type" value="Genomic_DNA"/>
</dbReference>
<feature type="signal peptide" evidence="1">
    <location>
        <begin position="1"/>
        <end position="19"/>
    </location>
</feature>
<feature type="chain" id="PRO_5037757419" description="Lipoprotein" evidence="1">
    <location>
        <begin position="20"/>
        <end position="44"/>
    </location>
</feature>
<dbReference type="AlphaFoldDB" id="A0A915Y9P9"/>
<evidence type="ECO:0008006" key="4">
    <source>
        <dbReference type="Google" id="ProtNLM"/>
    </source>
</evidence>
<evidence type="ECO:0000256" key="1">
    <source>
        <dbReference type="SAM" id="SignalP"/>
    </source>
</evidence>
<keyword evidence="1" id="KW-0732">Signal</keyword>
<organism evidence="2 3">
    <name type="scientific">Aureispira anguillae</name>
    <dbReference type="NCBI Taxonomy" id="2864201"/>
    <lineage>
        <taxon>Bacteria</taxon>
        <taxon>Pseudomonadati</taxon>
        <taxon>Bacteroidota</taxon>
        <taxon>Saprospiria</taxon>
        <taxon>Saprospirales</taxon>
        <taxon>Saprospiraceae</taxon>
        <taxon>Aureispira</taxon>
    </lineage>
</organism>